<feature type="transmembrane region" description="Helical" evidence="3">
    <location>
        <begin position="226"/>
        <end position="243"/>
    </location>
</feature>
<feature type="transmembrane region" description="Helical" evidence="3">
    <location>
        <begin position="199"/>
        <end position="219"/>
    </location>
</feature>
<dbReference type="InterPro" id="IPR011622">
    <property type="entry name" value="7TMR_DISM_rcpt_extracell_dom2"/>
</dbReference>
<dbReference type="SMART" id="SM00267">
    <property type="entry name" value="GGDEF"/>
    <property type="match status" value="1"/>
</dbReference>
<dbReference type="InterPro" id="IPR050469">
    <property type="entry name" value="Diguanylate_Cyclase"/>
</dbReference>
<dbReference type="PROSITE" id="PS50887">
    <property type="entry name" value="GGDEF"/>
    <property type="match status" value="1"/>
</dbReference>
<gene>
    <name evidence="5" type="ORF">tloyanaT_00070</name>
</gene>
<feature type="transmembrane region" description="Helical" evidence="3">
    <location>
        <begin position="344"/>
        <end position="372"/>
    </location>
</feature>
<dbReference type="InterPro" id="IPR011623">
    <property type="entry name" value="7TMR_DISM_rcpt_extracell_dom1"/>
</dbReference>
<feature type="transmembrane region" description="Helical" evidence="3">
    <location>
        <begin position="378"/>
        <end position="399"/>
    </location>
</feature>
<dbReference type="InterPro" id="IPR029787">
    <property type="entry name" value="Nucleotide_cyclase"/>
</dbReference>
<dbReference type="Proteomes" id="UP001157134">
    <property type="component" value="Unassembled WGS sequence"/>
</dbReference>
<dbReference type="SUPFAM" id="SSF55073">
    <property type="entry name" value="Nucleotide cyclase"/>
    <property type="match status" value="1"/>
</dbReference>
<evidence type="ECO:0000256" key="2">
    <source>
        <dbReference type="ARBA" id="ARBA00034247"/>
    </source>
</evidence>
<keyword evidence="3" id="KW-0812">Transmembrane</keyword>
<evidence type="ECO:0000256" key="1">
    <source>
        <dbReference type="ARBA" id="ARBA00012528"/>
    </source>
</evidence>
<dbReference type="Gene3D" id="2.60.40.2380">
    <property type="match status" value="1"/>
</dbReference>
<dbReference type="NCBIfam" id="TIGR00254">
    <property type="entry name" value="GGDEF"/>
    <property type="match status" value="1"/>
</dbReference>
<keyword evidence="3" id="KW-1133">Transmembrane helix</keyword>
<evidence type="ECO:0000259" key="4">
    <source>
        <dbReference type="PROSITE" id="PS50887"/>
    </source>
</evidence>
<keyword evidence="3" id="KW-0472">Membrane</keyword>
<name>A0ABQ6HAF8_9GAMM</name>
<feature type="domain" description="GGDEF" evidence="4">
    <location>
        <begin position="446"/>
        <end position="588"/>
    </location>
</feature>
<dbReference type="Gene3D" id="3.30.70.270">
    <property type="match status" value="1"/>
</dbReference>
<evidence type="ECO:0000313" key="6">
    <source>
        <dbReference type="Proteomes" id="UP001157134"/>
    </source>
</evidence>
<dbReference type="Pfam" id="PF07695">
    <property type="entry name" value="7TMR-DISM_7TM"/>
    <property type="match status" value="1"/>
</dbReference>
<dbReference type="EC" id="2.7.7.65" evidence="1"/>
<dbReference type="PANTHER" id="PTHR45138:SF9">
    <property type="entry name" value="DIGUANYLATE CYCLASE DGCM-RELATED"/>
    <property type="match status" value="1"/>
</dbReference>
<comment type="caution">
    <text evidence="5">The sequence shown here is derived from an EMBL/GenBank/DDBJ whole genome shotgun (WGS) entry which is preliminary data.</text>
</comment>
<accession>A0ABQ6HAF8</accession>
<evidence type="ECO:0000313" key="5">
    <source>
        <dbReference type="EMBL" id="GLX83755.1"/>
    </source>
</evidence>
<feature type="transmembrane region" description="Helical" evidence="3">
    <location>
        <begin position="317"/>
        <end position="337"/>
    </location>
</feature>
<sequence>MYSPNIKSSRHFCVQLITLVCLFSFFLVPFDKAISAEVNLEIVKDDAVGQYVEYFQESDRRLSIDQAIMRFNDKQGYQSNNDSVSLGIGVAPVWLKFRVVNPSEEKLYRLSVETPWLDIIDTWLVENGRVIKRVTGGDAMPFDQRPMPYRFYAFEYNFSQGTYDIYMRVESLGPMAIPIRLSEKERAISRDIASGYQYGFLYGIMLALGLYNFVLFLFIKQKEYGLYGVYLIGFVINSLSYTGQLHAVFTPDFGPYFQDWTDIFLMITYSIAGLHFARYLLNTKSYAPGLDKFVVRTTVIIPTGMVIGFFLNELVFSITLAFILNCGFVTLFIAMGWRAFKEQIPFAVIFLLSSVVAALCITISTLAVAGILVPYNDYTFKAIEVGMAFEAIVLAVILARQFRMAKLDKVIAEQHARSDTLTNLNNRFGFKEISTPIWHKLIRTERDAALVIIDIDDFKQVNDTYGHYGGDIVIKEVANCIQAVARKDDIAARWGGEEFILFLPETSQSQASIQAERLRQAIENKSIAVNKIKPFKLTASIGVAGTELGYYDNQPLRQIDLEYMINKADKALYQAKTTGKNKVCLAEIAEGN</sequence>
<feature type="transmembrane region" description="Helical" evidence="3">
    <location>
        <begin position="293"/>
        <end position="311"/>
    </location>
</feature>
<keyword evidence="6" id="KW-1185">Reference proteome</keyword>
<dbReference type="EMBL" id="BSSV01000001">
    <property type="protein sequence ID" value="GLX83755.1"/>
    <property type="molecule type" value="Genomic_DNA"/>
</dbReference>
<dbReference type="InterPro" id="IPR043128">
    <property type="entry name" value="Rev_trsase/Diguanyl_cyclase"/>
</dbReference>
<feature type="transmembrane region" description="Helical" evidence="3">
    <location>
        <begin position="12"/>
        <end position="30"/>
    </location>
</feature>
<comment type="catalytic activity">
    <reaction evidence="2">
        <text>2 GTP = 3',3'-c-di-GMP + 2 diphosphate</text>
        <dbReference type="Rhea" id="RHEA:24898"/>
        <dbReference type="ChEBI" id="CHEBI:33019"/>
        <dbReference type="ChEBI" id="CHEBI:37565"/>
        <dbReference type="ChEBI" id="CHEBI:58805"/>
        <dbReference type="EC" id="2.7.7.65"/>
    </reaction>
</comment>
<dbReference type="Pfam" id="PF00990">
    <property type="entry name" value="GGDEF"/>
    <property type="match status" value="1"/>
</dbReference>
<evidence type="ECO:0000256" key="3">
    <source>
        <dbReference type="SAM" id="Phobius"/>
    </source>
</evidence>
<proteinExistence type="predicted"/>
<dbReference type="CDD" id="cd01949">
    <property type="entry name" value="GGDEF"/>
    <property type="match status" value="1"/>
</dbReference>
<dbReference type="Pfam" id="PF07696">
    <property type="entry name" value="7TMR-DISMED2"/>
    <property type="match status" value="1"/>
</dbReference>
<protein>
    <recommendedName>
        <fullName evidence="1">diguanylate cyclase</fullName>
        <ecNumber evidence="1">2.7.7.65</ecNumber>
    </recommendedName>
</protein>
<organism evidence="5 6">
    <name type="scientific">Thalassotalea loyana</name>
    <dbReference type="NCBI Taxonomy" id="280483"/>
    <lineage>
        <taxon>Bacteria</taxon>
        <taxon>Pseudomonadati</taxon>
        <taxon>Pseudomonadota</taxon>
        <taxon>Gammaproteobacteria</taxon>
        <taxon>Alteromonadales</taxon>
        <taxon>Colwelliaceae</taxon>
        <taxon>Thalassotalea</taxon>
    </lineage>
</organism>
<reference evidence="5 6" key="1">
    <citation type="submission" date="2023-03" db="EMBL/GenBank/DDBJ databases">
        <title>Thalassotalea loyana LMG 22536T draft genome sequence.</title>
        <authorList>
            <person name="Sawabe T."/>
        </authorList>
    </citation>
    <scope>NUCLEOTIDE SEQUENCE [LARGE SCALE GENOMIC DNA]</scope>
    <source>
        <strain evidence="5 6">LMG 22536</strain>
    </source>
</reference>
<feature type="transmembrane region" description="Helical" evidence="3">
    <location>
        <begin position="263"/>
        <end position="281"/>
    </location>
</feature>
<dbReference type="PANTHER" id="PTHR45138">
    <property type="entry name" value="REGULATORY COMPONENTS OF SENSORY TRANSDUCTION SYSTEM"/>
    <property type="match status" value="1"/>
</dbReference>
<dbReference type="InterPro" id="IPR000160">
    <property type="entry name" value="GGDEF_dom"/>
</dbReference>